<dbReference type="PANTHER" id="PTHR43340:SF1">
    <property type="entry name" value="HYPOXANTHINE PHOSPHORIBOSYLTRANSFERASE"/>
    <property type="match status" value="1"/>
</dbReference>
<keyword evidence="8 15" id="KW-0808">Transferase</keyword>
<keyword evidence="6 15" id="KW-0963">Cytoplasm</keyword>
<evidence type="ECO:0000259" key="16">
    <source>
        <dbReference type="Pfam" id="PF00156"/>
    </source>
</evidence>
<evidence type="ECO:0000256" key="9">
    <source>
        <dbReference type="ARBA" id="ARBA00022723"/>
    </source>
</evidence>
<accession>A0A9D9EBR9</accession>
<dbReference type="GO" id="GO:0000287">
    <property type="term" value="F:magnesium ion binding"/>
    <property type="evidence" value="ECO:0007669"/>
    <property type="project" value="TreeGrafter"/>
</dbReference>
<dbReference type="Gene3D" id="3.40.50.2020">
    <property type="match status" value="1"/>
</dbReference>
<reference evidence="17" key="2">
    <citation type="journal article" date="2021" name="PeerJ">
        <title>Extensive microbial diversity within the chicken gut microbiome revealed by metagenomics and culture.</title>
        <authorList>
            <person name="Gilroy R."/>
            <person name="Ravi A."/>
            <person name="Getino M."/>
            <person name="Pursley I."/>
            <person name="Horton D.L."/>
            <person name="Alikhan N.F."/>
            <person name="Baker D."/>
            <person name="Gharbi K."/>
            <person name="Hall N."/>
            <person name="Watson M."/>
            <person name="Adriaenssens E.M."/>
            <person name="Foster-Nyarko E."/>
            <person name="Jarju S."/>
            <person name="Secka A."/>
            <person name="Antonio M."/>
            <person name="Oren A."/>
            <person name="Chaudhuri R.R."/>
            <person name="La Ragione R."/>
            <person name="Hildebrand F."/>
            <person name="Pallen M.J."/>
        </authorList>
    </citation>
    <scope>NUCLEOTIDE SEQUENCE</scope>
    <source>
        <strain evidence="17">D5-748</strain>
    </source>
</reference>
<dbReference type="EMBL" id="JADIMO010000056">
    <property type="protein sequence ID" value="MBO8444987.1"/>
    <property type="molecule type" value="Genomic_DNA"/>
</dbReference>
<dbReference type="Proteomes" id="UP000823619">
    <property type="component" value="Unassembled WGS sequence"/>
</dbReference>
<name>A0A9D9EBR9_9BACT</name>
<organism evidence="17 18">
    <name type="scientific">Candidatus Cryptobacteroides merdavium</name>
    <dbReference type="NCBI Taxonomy" id="2840769"/>
    <lineage>
        <taxon>Bacteria</taxon>
        <taxon>Pseudomonadati</taxon>
        <taxon>Bacteroidota</taxon>
        <taxon>Bacteroidia</taxon>
        <taxon>Bacteroidales</taxon>
        <taxon>Candidatus Cryptobacteroides</taxon>
    </lineage>
</organism>
<evidence type="ECO:0000313" key="17">
    <source>
        <dbReference type="EMBL" id="MBO8444987.1"/>
    </source>
</evidence>
<dbReference type="InterPro" id="IPR029057">
    <property type="entry name" value="PRTase-like"/>
</dbReference>
<keyword evidence="12 15" id="KW-0460">Magnesium</keyword>
<dbReference type="InterPro" id="IPR005904">
    <property type="entry name" value="Hxn_phspho_trans"/>
</dbReference>
<comment type="pathway">
    <text evidence="3 15">Purine metabolism; IMP biosynthesis via salvage pathway; IMP from hypoxanthine: step 1/1.</text>
</comment>
<dbReference type="GO" id="GO:0000166">
    <property type="term" value="F:nucleotide binding"/>
    <property type="evidence" value="ECO:0007669"/>
    <property type="project" value="UniProtKB-KW"/>
</dbReference>
<evidence type="ECO:0000256" key="6">
    <source>
        <dbReference type="ARBA" id="ARBA00022490"/>
    </source>
</evidence>
<keyword evidence="7 15" id="KW-0328">Glycosyltransferase</keyword>
<dbReference type="GO" id="GO:0006166">
    <property type="term" value="P:purine ribonucleoside salvage"/>
    <property type="evidence" value="ECO:0007669"/>
    <property type="project" value="UniProtKB-KW"/>
</dbReference>
<keyword evidence="10 15" id="KW-0660">Purine salvage</keyword>
<feature type="domain" description="Phosphoribosyltransferase" evidence="16">
    <location>
        <begin position="17"/>
        <end position="165"/>
    </location>
</feature>
<dbReference type="InterPro" id="IPR050408">
    <property type="entry name" value="HGPRT"/>
</dbReference>
<dbReference type="NCBIfam" id="TIGR01203">
    <property type="entry name" value="HGPRTase"/>
    <property type="match status" value="1"/>
</dbReference>
<evidence type="ECO:0000313" key="18">
    <source>
        <dbReference type="Proteomes" id="UP000823619"/>
    </source>
</evidence>
<sequence>MERVRLYDKTFKTFIPHERIMEAIDRTAAKINEDFRGCTDIPVLLCVLNGSIMFTAELMQRLEFNCELVSTKLTSYQGTGSTGKVKQAMGLTADIAGKRVIIVEDIVDTGNTIVELKKILAGHEAAESKVCTLLFKPDSYTKDIPLDYVAMEIPNDFIVGFGLDYNELGRNLKDIYVLDEEA</sequence>
<dbReference type="InterPro" id="IPR000836">
    <property type="entry name" value="PRTase_dom"/>
</dbReference>
<comment type="subcellular location">
    <subcellularLocation>
        <location evidence="2 15">Cytoplasm</location>
    </subcellularLocation>
</comment>
<evidence type="ECO:0000256" key="1">
    <source>
        <dbReference type="ARBA" id="ARBA00001946"/>
    </source>
</evidence>
<evidence type="ECO:0000256" key="5">
    <source>
        <dbReference type="ARBA" id="ARBA00011895"/>
    </source>
</evidence>
<reference evidence="17" key="1">
    <citation type="submission" date="2020-10" db="EMBL/GenBank/DDBJ databases">
        <authorList>
            <person name="Gilroy R."/>
        </authorList>
    </citation>
    <scope>NUCLEOTIDE SEQUENCE</scope>
    <source>
        <strain evidence="17">D5-748</strain>
    </source>
</reference>
<evidence type="ECO:0000256" key="4">
    <source>
        <dbReference type="ARBA" id="ARBA00008391"/>
    </source>
</evidence>
<dbReference type="GO" id="GO:0006178">
    <property type="term" value="P:guanine salvage"/>
    <property type="evidence" value="ECO:0007669"/>
    <property type="project" value="TreeGrafter"/>
</dbReference>
<dbReference type="SUPFAM" id="SSF53271">
    <property type="entry name" value="PRTase-like"/>
    <property type="match status" value="1"/>
</dbReference>
<dbReference type="GO" id="GO:0046100">
    <property type="term" value="P:hypoxanthine metabolic process"/>
    <property type="evidence" value="ECO:0007669"/>
    <property type="project" value="TreeGrafter"/>
</dbReference>
<dbReference type="GO" id="GO:0032263">
    <property type="term" value="P:GMP salvage"/>
    <property type="evidence" value="ECO:0007669"/>
    <property type="project" value="TreeGrafter"/>
</dbReference>
<keyword evidence="9 15" id="KW-0479">Metal-binding</keyword>
<evidence type="ECO:0000256" key="14">
    <source>
        <dbReference type="ARBA" id="ARBA00049402"/>
    </source>
</evidence>
<evidence type="ECO:0000256" key="11">
    <source>
        <dbReference type="ARBA" id="ARBA00022741"/>
    </source>
</evidence>
<dbReference type="AlphaFoldDB" id="A0A9D9EBR9"/>
<dbReference type="GO" id="GO:0005829">
    <property type="term" value="C:cytosol"/>
    <property type="evidence" value="ECO:0007669"/>
    <property type="project" value="TreeGrafter"/>
</dbReference>
<evidence type="ECO:0000256" key="7">
    <source>
        <dbReference type="ARBA" id="ARBA00022676"/>
    </source>
</evidence>
<comment type="catalytic activity">
    <reaction evidence="14">
        <text>IMP + diphosphate = hypoxanthine + 5-phospho-alpha-D-ribose 1-diphosphate</text>
        <dbReference type="Rhea" id="RHEA:17973"/>
        <dbReference type="ChEBI" id="CHEBI:17368"/>
        <dbReference type="ChEBI" id="CHEBI:33019"/>
        <dbReference type="ChEBI" id="CHEBI:58017"/>
        <dbReference type="ChEBI" id="CHEBI:58053"/>
        <dbReference type="EC" id="2.4.2.8"/>
    </reaction>
    <physiologicalReaction direction="right-to-left" evidence="14">
        <dbReference type="Rhea" id="RHEA:17975"/>
    </physiologicalReaction>
</comment>
<evidence type="ECO:0000256" key="2">
    <source>
        <dbReference type="ARBA" id="ARBA00004496"/>
    </source>
</evidence>
<comment type="caution">
    <text evidence="17">The sequence shown here is derived from an EMBL/GenBank/DDBJ whole genome shotgun (WGS) entry which is preliminary data.</text>
</comment>
<dbReference type="CDD" id="cd06223">
    <property type="entry name" value="PRTases_typeI"/>
    <property type="match status" value="1"/>
</dbReference>
<evidence type="ECO:0000256" key="8">
    <source>
        <dbReference type="ARBA" id="ARBA00022679"/>
    </source>
</evidence>
<evidence type="ECO:0000256" key="15">
    <source>
        <dbReference type="RuleBase" id="RU364099"/>
    </source>
</evidence>
<evidence type="ECO:0000256" key="3">
    <source>
        <dbReference type="ARBA" id="ARBA00004669"/>
    </source>
</evidence>
<evidence type="ECO:0000256" key="10">
    <source>
        <dbReference type="ARBA" id="ARBA00022726"/>
    </source>
</evidence>
<keyword evidence="11 15" id="KW-0547">Nucleotide-binding</keyword>
<protein>
    <recommendedName>
        <fullName evidence="5 15">Hypoxanthine phosphoribosyltransferase</fullName>
        <ecNumber evidence="5 15">2.4.2.8</ecNumber>
    </recommendedName>
</protein>
<comment type="catalytic activity">
    <reaction evidence="13">
        <text>GMP + diphosphate = guanine + 5-phospho-alpha-D-ribose 1-diphosphate</text>
        <dbReference type="Rhea" id="RHEA:25424"/>
        <dbReference type="ChEBI" id="CHEBI:16235"/>
        <dbReference type="ChEBI" id="CHEBI:33019"/>
        <dbReference type="ChEBI" id="CHEBI:58017"/>
        <dbReference type="ChEBI" id="CHEBI:58115"/>
        <dbReference type="EC" id="2.4.2.8"/>
    </reaction>
    <physiologicalReaction direction="right-to-left" evidence="13">
        <dbReference type="Rhea" id="RHEA:25426"/>
    </physiologicalReaction>
</comment>
<dbReference type="EC" id="2.4.2.8" evidence="5 15"/>
<evidence type="ECO:0000256" key="13">
    <source>
        <dbReference type="ARBA" id="ARBA00048811"/>
    </source>
</evidence>
<dbReference type="GO" id="GO:0032264">
    <property type="term" value="P:IMP salvage"/>
    <property type="evidence" value="ECO:0007669"/>
    <property type="project" value="TreeGrafter"/>
</dbReference>
<dbReference type="Pfam" id="PF00156">
    <property type="entry name" value="Pribosyltran"/>
    <property type="match status" value="1"/>
</dbReference>
<gene>
    <name evidence="17" type="primary">hpt</name>
    <name evidence="17" type="ORF">IAC23_04745</name>
</gene>
<evidence type="ECO:0000256" key="12">
    <source>
        <dbReference type="ARBA" id="ARBA00022842"/>
    </source>
</evidence>
<proteinExistence type="inferred from homology"/>
<dbReference type="PANTHER" id="PTHR43340">
    <property type="entry name" value="HYPOXANTHINE-GUANINE PHOSPHORIBOSYLTRANSFERASE"/>
    <property type="match status" value="1"/>
</dbReference>
<comment type="similarity">
    <text evidence="4 15">Belongs to the purine/pyrimidine phosphoribosyltransferase family.</text>
</comment>
<comment type="cofactor">
    <cofactor evidence="1 15">
        <name>Mg(2+)</name>
        <dbReference type="ChEBI" id="CHEBI:18420"/>
    </cofactor>
</comment>
<dbReference type="GO" id="GO:0004422">
    <property type="term" value="F:hypoxanthine phosphoribosyltransferase activity"/>
    <property type="evidence" value="ECO:0007669"/>
    <property type="project" value="InterPro"/>
</dbReference>